<dbReference type="GO" id="GO:0008237">
    <property type="term" value="F:metallopeptidase activity"/>
    <property type="evidence" value="ECO:0007669"/>
    <property type="project" value="UniProtKB-KW"/>
</dbReference>
<feature type="transmembrane region" description="Helical" evidence="1">
    <location>
        <begin position="200"/>
        <end position="225"/>
    </location>
</feature>
<dbReference type="RefSeq" id="WP_213098172.1">
    <property type="nucleotide sequence ID" value="NZ_JAGYPN010000002.1"/>
</dbReference>
<keyword evidence="3" id="KW-0645">Protease</keyword>
<keyword evidence="1" id="KW-1133">Transmembrane helix</keyword>
<keyword evidence="1" id="KW-0472">Membrane</keyword>
<sequence>MIDLKQRKYYFFFTILGFILLDIYLNVFIAKTNNIVTQLLLVILFFPLLKIILKATKLNSFKSIGIAFHPKWKRNLIIGFSIGFTFWLIKYALVYILNGFEIVGVKSLSESLITFFFVFFAFFIGSFLNDIIIRGYIFGHLKDKINGKWIFIISILIYALDDSWNEGFSLSNTLYSIALGLSLTYSFYRTRSIWADTGIHWGLNVCYGIFNGMLGSSNGGIFIITDNANPSFIIDSISYIIPLLMFLFLYLLRGRLIINKDDYPKGNSTISISEKAI</sequence>
<feature type="domain" description="CAAX prenyl protease 2/Lysostaphin resistance protein A-like" evidence="2">
    <location>
        <begin position="114"/>
        <end position="205"/>
    </location>
</feature>
<organism evidence="3 4">
    <name type="scientific">Lederbergia citrea</name>
    <dbReference type="NCBI Taxonomy" id="2833581"/>
    <lineage>
        <taxon>Bacteria</taxon>
        <taxon>Bacillati</taxon>
        <taxon>Bacillota</taxon>
        <taxon>Bacilli</taxon>
        <taxon>Bacillales</taxon>
        <taxon>Bacillaceae</taxon>
        <taxon>Lederbergia</taxon>
    </lineage>
</organism>
<name>A0A942Z584_9BACI</name>
<dbReference type="Proteomes" id="UP000676456">
    <property type="component" value="Unassembled WGS sequence"/>
</dbReference>
<comment type="caution">
    <text evidence="3">The sequence shown here is derived from an EMBL/GenBank/DDBJ whole genome shotgun (WGS) entry which is preliminary data.</text>
</comment>
<proteinExistence type="predicted"/>
<dbReference type="PANTHER" id="PTHR39430:SF1">
    <property type="entry name" value="PROTEASE"/>
    <property type="match status" value="1"/>
</dbReference>
<accession>A0A942Z584</accession>
<gene>
    <name evidence="3" type="ORF">KHA91_10320</name>
</gene>
<dbReference type="InterPro" id="IPR003675">
    <property type="entry name" value="Rce1/LyrA-like_dom"/>
</dbReference>
<protein>
    <submittedName>
        <fullName evidence="3">CPBP family intramembrane metalloprotease</fullName>
    </submittedName>
</protein>
<keyword evidence="1" id="KW-0812">Transmembrane</keyword>
<keyword evidence="3" id="KW-0378">Hydrolase</keyword>
<feature type="transmembrane region" description="Helical" evidence="1">
    <location>
        <begin position="231"/>
        <end position="252"/>
    </location>
</feature>
<keyword evidence="4" id="KW-1185">Reference proteome</keyword>
<feature type="transmembrane region" description="Helical" evidence="1">
    <location>
        <begin position="112"/>
        <end position="133"/>
    </location>
</feature>
<dbReference type="Pfam" id="PF02517">
    <property type="entry name" value="Rce1-like"/>
    <property type="match status" value="1"/>
</dbReference>
<dbReference type="GO" id="GO:0004175">
    <property type="term" value="F:endopeptidase activity"/>
    <property type="evidence" value="ECO:0007669"/>
    <property type="project" value="UniProtKB-ARBA"/>
</dbReference>
<dbReference type="GO" id="GO:0080120">
    <property type="term" value="P:CAAX-box protein maturation"/>
    <property type="evidence" value="ECO:0007669"/>
    <property type="project" value="UniProtKB-ARBA"/>
</dbReference>
<dbReference type="AlphaFoldDB" id="A0A942Z584"/>
<feature type="transmembrane region" description="Helical" evidence="1">
    <location>
        <begin position="145"/>
        <end position="161"/>
    </location>
</feature>
<dbReference type="EMBL" id="JAGYPN010000002">
    <property type="protein sequence ID" value="MBS4223137.1"/>
    <property type="molecule type" value="Genomic_DNA"/>
</dbReference>
<keyword evidence="3" id="KW-0482">Metalloprotease</keyword>
<feature type="transmembrane region" description="Helical" evidence="1">
    <location>
        <begin position="9"/>
        <end position="29"/>
    </location>
</feature>
<reference evidence="3 4" key="1">
    <citation type="submission" date="2021-05" db="EMBL/GenBank/DDBJ databases">
        <title>Novel Bacillus species.</title>
        <authorList>
            <person name="Liu G."/>
        </authorList>
    </citation>
    <scope>NUCLEOTIDE SEQUENCE [LARGE SCALE GENOMIC DNA]</scope>
    <source>
        <strain evidence="3 4">FJAT-49682</strain>
    </source>
</reference>
<feature type="transmembrane region" description="Helical" evidence="1">
    <location>
        <begin position="76"/>
        <end position="97"/>
    </location>
</feature>
<dbReference type="PANTHER" id="PTHR39430">
    <property type="entry name" value="MEMBRANE-ASSOCIATED PROTEASE-RELATED"/>
    <property type="match status" value="1"/>
</dbReference>
<evidence type="ECO:0000259" key="2">
    <source>
        <dbReference type="Pfam" id="PF02517"/>
    </source>
</evidence>
<feature type="transmembrane region" description="Helical" evidence="1">
    <location>
        <begin position="35"/>
        <end position="55"/>
    </location>
</feature>
<feature type="transmembrane region" description="Helical" evidence="1">
    <location>
        <begin position="167"/>
        <end position="188"/>
    </location>
</feature>
<evidence type="ECO:0000256" key="1">
    <source>
        <dbReference type="SAM" id="Phobius"/>
    </source>
</evidence>
<evidence type="ECO:0000313" key="3">
    <source>
        <dbReference type="EMBL" id="MBS4223137.1"/>
    </source>
</evidence>
<evidence type="ECO:0000313" key="4">
    <source>
        <dbReference type="Proteomes" id="UP000676456"/>
    </source>
</evidence>